<reference evidence="2 3" key="1">
    <citation type="submission" date="2015-10" db="EMBL/GenBank/DDBJ databases">
        <title>Draft genomes sequences of Candida glabrata isolates 1A, 1B, 2A, 2B, 3A and 3B.</title>
        <authorList>
            <person name="Haavelsrud O.E."/>
            <person name="Gaustad P."/>
        </authorList>
    </citation>
    <scope>NUCLEOTIDE SEQUENCE [LARGE SCALE GENOMIC DNA]</scope>
    <source>
        <strain evidence="2">910700640</strain>
    </source>
</reference>
<dbReference type="GO" id="GO:1990871">
    <property type="term" value="C:Vma12-Vma22 assembly complex"/>
    <property type="evidence" value="ECO:0007669"/>
    <property type="project" value="EnsemblFungi"/>
</dbReference>
<dbReference type="Proteomes" id="UP000054886">
    <property type="component" value="Unassembled WGS sequence"/>
</dbReference>
<dbReference type="VEuPathDB" id="FungiDB:GVI51_D03729"/>
<dbReference type="Pfam" id="PF21730">
    <property type="entry name" value="Vma22_CCDC115"/>
    <property type="match status" value="1"/>
</dbReference>
<dbReference type="PANTHER" id="PTHR31996:SF2">
    <property type="entry name" value="COILED-COIL DOMAIN-CONTAINING PROTEIN 115"/>
    <property type="match status" value="1"/>
</dbReference>
<protein>
    <recommendedName>
        <fullName evidence="1">Vacuolar ATPase assembly protein VMA22</fullName>
    </recommendedName>
</protein>
<dbReference type="GO" id="GO:0051082">
    <property type="term" value="F:unfolded protein binding"/>
    <property type="evidence" value="ECO:0007669"/>
    <property type="project" value="EnsemblFungi"/>
</dbReference>
<sequence length="167" mass="18840">MKEPDMIQLLQLLAEYDALLEQLSKSMHDGFNNISRANYHNKDALRGKYGKDYWDDGYVGQVMAEVMVSGKVDIVAKPKPVNVPAEKVKDKEAEQLRNRKQTKKIADAEITEETNRTRDYDPILMFGGGLSTPQTLRNAQSNFKGTLPIIVKLLNCKNSINAIINEN</sequence>
<dbReference type="GO" id="GO:0007035">
    <property type="term" value="P:vacuolar acidification"/>
    <property type="evidence" value="ECO:0007669"/>
    <property type="project" value="EnsemblFungi"/>
</dbReference>
<proteinExistence type="predicted"/>
<dbReference type="AlphaFoldDB" id="A0A0W0E2C6"/>
<organism evidence="2 3">
    <name type="scientific">Candida glabrata</name>
    <name type="common">Yeast</name>
    <name type="synonym">Torulopsis glabrata</name>
    <dbReference type="NCBI Taxonomy" id="5478"/>
    <lineage>
        <taxon>Eukaryota</taxon>
        <taxon>Fungi</taxon>
        <taxon>Dikarya</taxon>
        <taxon>Ascomycota</taxon>
        <taxon>Saccharomycotina</taxon>
        <taxon>Saccharomycetes</taxon>
        <taxon>Saccharomycetales</taxon>
        <taxon>Saccharomycetaceae</taxon>
        <taxon>Nakaseomyces</taxon>
    </lineage>
</organism>
<comment type="caution">
    <text evidence="2">The sequence shown here is derived from an EMBL/GenBank/DDBJ whole genome shotgun (WGS) entry which is preliminary data.</text>
</comment>
<dbReference type="InterPro" id="IPR040357">
    <property type="entry name" value="Vma22/CCDC115"/>
</dbReference>
<evidence type="ECO:0000313" key="3">
    <source>
        <dbReference type="Proteomes" id="UP000054886"/>
    </source>
</evidence>
<dbReference type="EMBL" id="LLZZ01000131">
    <property type="protein sequence ID" value="KTB01344.1"/>
    <property type="molecule type" value="Genomic_DNA"/>
</dbReference>
<dbReference type="VEuPathDB" id="FungiDB:GWK60_D03949"/>
<gene>
    <name evidence="2" type="ORF">AO440_000773</name>
</gene>
<accession>A0A0W0E2C6</accession>
<dbReference type="GO" id="GO:0070072">
    <property type="term" value="P:vacuolar proton-transporting V-type ATPase complex assembly"/>
    <property type="evidence" value="ECO:0007669"/>
    <property type="project" value="EnsemblFungi"/>
</dbReference>
<evidence type="ECO:0000313" key="2">
    <source>
        <dbReference type="EMBL" id="KTB01344.1"/>
    </source>
</evidence>
<dbReference type="PHI-base" id="PHI:123300"/>
<dbReference type="PANTHER" id="PTHR31996">
    <property type="entry name" value="COILED-COIL DOMAIN-CONTAINING PROTEIN 115"/>
    <property type="match status" value="1"/>
</dbReference>
<dbReference type="VEuPathDB" id="FungiDB:CAGL0D03784g"/>
<name>A0A0W0E2C6_CANGB</name>
<dbReference type="VEuPathDB" id="FungiDB:B1J91_D03784g"/>
<evidence type="ECO:0000256" key="1">
    <source>
        <dbReference type="ARBA" id="ARBA00093634"/>
    </source>
</evidence>